<evidence type="ECO:0000256" key="9">
    <source>
        <dbReference type="ARBA" id="ARBA00022840"/>
    </source>
</evidence>
<reference evidence="14" key="1">
    <citation type="journal article" date="2022" name="IScience">
        <title>Evolution of zygomycete secretomes and the origins of terrestrial fungal ecologies.</title>
        <authorList>
            <person name="Chang Y."/>
            <person name="Wang Y."/>
            <person name="Mondo S."/>
            <person name="Ahrendt S."/>
            <person name="Andreopoulos W."/>
            <person name="Barry K."/>
            <person name="Beard J."/>
            <person name="Benny G.L."/>
            <person name="Blankenship S."/>
            <person name="Bonito G."/>
            <person name="Cuomo C."/>
            <person name="Desiro A."/>
            <person name="Gervers K.A."/>
            <person name="Hundley H."/>
            <person name="Kuo A."/>
            <person name="LaButti K."/>
            <person name="Lang B.F."/>
            <person name="Lipzen A."/>
            <person name="O'Donnell K."/>
            <person name="Pangilinan J."/>
            <person name="Reynolds N."/>
            <person name="Sandor L."/>
            <person name="Smith M.E."/>
            <person name="Tsang A."/>
            <person name="Grigoriev I.V."/>
            <person name="Stajich J.E."/>
            <person name="Spatafora J.W."/>
        </authorList>
    </citation>
    <scope>NUCLEOTIDE SEQUENCE</scope>
    <source>
        <strain evidence="14">RSA 2281</strain>
    </source>
</reference>
<dbReference type="EMBL" id="JAIXMP010000039">
    <property type="protein sequence ID" value="KAI9248224.1"/>
    <property type="molecule type" value="Genomic_DNA"/>
</dbReference>
<keyword evidence="9" id="KW-0067">ATP-binding</keyword>
<evidence type="ECO:0000256" key="1">
    <source>
        <dbReference type="ARBA" id="ARBA00004726"/>
    </source>
</evidence>
<dbReference type="GO" id="GO:0005524">
    <property type="term" value="F:ATP binding"/>
    <property type="evidence" value="ECO:0007669"/>
    <property type="project" value="UniProtKB-KW"/>
</dbReference>
<comment type="catalytic activity">
    <reaction evidence="12">
        <text>FMN + ATP + H(+) = FAD + diphosphate</text>
        <dbReference type="Rhea" id="RHEA:17237"/>
        <dbReference type="ChEBI" id="CHEBI:15378"/>
        <dbReference type="ChEBI" id="CHEBI:30616"/>
        <dbReference type="ChEBI" id="CHEBI:33019"/>
        <dbReference type="ChEBI" id="CHEBI:57692"/>
        <dbReference type="ChEBI" id="CHEBI:58210"/>
        <dbReference type="EC" id="2.7.7.2"/>
    </reaction>
</comment>
<dbReference type="AlphaFoldDB" id="A0AAD5K2J1"/>
<dbReference type="PANTHER" id="PTHR23293">
    <property type="entry name" value="FAD SYNTHETASE-RELATED FMN ADENYLYLTRANSFERASE"/>
    <property type="match status" value="1"/>
</dbReference>
<dbReference type="Proteomes" id="UP001209540">
    <property type="component" value="Unassembled WGS sequence"/>
</dbReference>
<evidence type="ECO:0000259" key="13">
    <source>
        <dbReference type="Pfam" id="PF01507"/>
    </source>
</evidence>
<evidence type="ECO:0000256" key="3">
    <source>
        <dbReference type="ARBA" id="ARBA00022630"/>
    </source>
</evidence>
<dbReference type="Pfam" id="PF01507">
    <property type="entry name" value="PAPS_reduct"/>
    <property type="match status" value="1"/>
</dbReference>
<evidence type="ECO:0000313" key="14">
    <source>
        <dbReference type="EMBL" id="KAI9248224.1"/>
    </source>
</evidence>
<keyword evidence="8" id="KW-0274">FAD</keyword>
<sequence>MVCAMQHIENNGCTLNPVDPALETLDPYNFKYIEETVYNLAESDDILLSKPVKEALEVIEKAYKEYGFEATSLSFNGGKDCTVLLHLVVAVLSRLGHPTSDIRTVYVTCLNPFPHVDEFVQVCSNRYRLDTVSIPGPMREALQKFLDCSHPKPEAIFVGIRRNDPYAENLTHFDKTDKGWPQFMRVHPIVDWTYKNVWDFLTQLRIPYCSLYDDGYTSLGSMNNTHPNPDLAREDGGYFPAYMLQNESHERCGRSSSNSKSV</sequence>
<organism evidence="14 15">
    <name type="scientific">Phascolomyces articulosus</name>
    <dbReference type="NCBI Taxonomy" id="60185"/>
    <lineage>
        <taxon>Eukaryota</taxon>
        <taxon>Fungi</taxon>
        <taxon>Fungi incertae sedis</taxon>
        <taxon>Mucoromycota</taxon>
        <taxon>Mucoromycotina</taxon>
        <taxon>Mucoromycetes</taxon>
        <taxon>Mucorales</taxon>
        <taxon>Lichtheimiaceae</taxon>
        <taxon>Phascolomyces</taxon>
    </lineage>
</organism>
<dbReference type="GO" id="GO:0003919">
    <property type="term" value="F:FMN adenylyltransferase activity"/>
    <property type="evidence" value="ECO:0007669"/>
    <property type="project" value="UniProtKB-EC"/>
</dbReference>
<comment type="pathway">
    <text evidence="1">Cofactor biosynthesis; FAD biosynthesis; FAD from FMN: step 1/1.</text>
</comment>
<dbReference type="GO" id="GO:0006747">
    <property type="term" value="P:FAD biosynthetic process"/>
    <property type="evidence" value="ECO:0007669"/>
    <property type="project" value="TreeGrafter"/>
</dbReference>
<proteinExistence type="predicted"/>
<evidence type="ECO:0000256" key="8">
    <source>
        <dbReference type="ARBA" id="ARBA00022827"/>
    </source>
</evidence>
<keyword evidence="4" id="KW-0288">FMN</keyword>
<keyword evidence="7" id="KW-0547">Nucleotide-binding</keyword>
<evidence type="ECO:0000256" key="4">
    <source>
        <dbReference type="ARBA" id="ARBA00022643"/>
    </source>
</evidence>
<evidence type="ECO:0000313" key="15">
    <source>
        <dbReference type="Proteomes" id="UP001209540"/>
    </source>
</evidence>
<evidence type="ECO:0000256" key="11">
    <source>
        <dbReference type="ARBA" id="ARBA00031871"/>
    </source>
</evidence>
<dbReference type="Gene3D" id="3.40.50.620">
    <property type="entry name" value="HUPs"/>
    <property type="match status" value="1"/>
</dbReference>
<keyword evidence="15" id="KW-1185">Reference proteome</keyword>
<feature type="domain" description="Phosphoadenosine phosphosulphate reductase" evidence="13">
    <location>
        <begin position="138"/>
        <end position="227"/>
    </location>
</feature>
<dbReference type="CDD" id="cd23948">
    <property type="entry name" value="FAD_synthase"/>
    <property type="match status" value="1"/>
</dbReference>
<reference evidence="14" key="2">
    <citation type="submission" date="2023-02" db="EMBL/GenBank/DDBJ databases">
        <authorList>
            <consortium name="DOE Joint Genome Institute"/>
            <person name="Mondo S.J."/>
            <person name="Chang Y."/>
            <person name="Wang Y."/>
            <person name="Ahrendt S."/>
            <person name="Andreopoulos W."/>
            <person name="Barry K."/>
            <person name="Beard J."/>
            <person name="Benny G.L."/>
            <person name="Blankenship S."/>
            <person name="Bonito G."/>
            <person name="Cuomo C."/>
            <person name="Desiro A."/>
            <person name="Gervers K.A."/>
            <person name="Hundley H."/>
            <person name="Kuo A."/>
            <person name="LaButti K."/>
            <person name="Lang B.F."/>
            <person name="Lipzen A."/>
            <person name="O'Donnell K."/>
            <person name="Pangilinan J."/>
            <person name="Reynolds N."/>
            <person name="Sandor L."/>
            <person name="Smith M.W."/>
            <person name="Tsang A."/>
            <person name="Grigoriev I.V."/>
            <person name="Stajich J.E."/>
            <person name="Spatafora J.W."/>
        </authorList>
    </citation>
    <scope>NUCLEOTIDE SEQUENCE</scope>
    <source>
        <strain evidence="14">RSA 2281</strain>
    </source>
</reference>
<dbReference type="InterPro" id="IPR014729">
    <property type="entry name" value="Rossmann-like_a/b/a_fold"/>
</dbReference>
<accession>A0AAD5K2J1</accession>
<name>A0AAD5K2J1_9FUNG</name>
<protein>
    <recommendedName>
        <fullName evidence="2">FAD synthase</fullName>
        <ecNumber evidence="2">2.7.7.2</ecNumber>
    </recommendedName>
    <alternativeName>
        <fullName evidence="10">FAD pyrophosphorylase</fullName>
    </alternativeName>
    <alternativeName>
        <fullName evidence="11">FMN adenylyltransferase</fullName>
    </alternativeName>
</protein>
<evidence type="ECO:0000256" key="10">
    <source>
        <dbReference type="ARBA" id="ARBA00031145"/>
    </source>
</evidence>
<evidence type="ECO:0000256" key="5">
    <source>
        <dbReference type="ARBA" id="ARBA00022679"/>
    </source>
</evidence>
<comment type="caution">
    <text evidence="14">The sequence shown here is derived from an EMBL/GenBank/DDBJ whole genome shotgun (WGS) entry which is preliminary data.</text>
</comment>
<evidence type="ECO:0000256" key="7">
    <source>
        <dbReference type="ARBA" id="ARBA00022741"/>
    </source>
</evidence>
<dbReference type="SUPFAM" id="SSF52402">
    <property type="entry name" value="Adenine nucleotide alpha hydrolases-like"/>
    <property type="match status" value="1"/>
</dbReference>
<dbReference type="InterPro" id="IPR002500">
    <property type="entry name" value="PAPS_reduct_dom"/>
</dbReference>
<evidence type="ECO:0000256" key="12">
    <source>
        <dbReference type="ARBA" id="ARBA00049494"/>
    </source>
</evidence>
<keyword evidence="5" id="KW-0808">Transferase</keyword>
<keyword evidence="3" id="KW-0285">Flavoprotein</keyword>
<gene>
    <name evidence="14" type="ORF">BDA99DRAFT_525148</name>
</gene>
<evidence type="ECO:0000256" key="6">
    <source>
        <dbReference type="ARBA" id="ARBA00022695"/>
    </source>
</evidence>
<dbReference type="PANTHER" id="PTHR23293:SF9">
    <property type="entry name" value="FAD SYNTHASE"/>
    <property type="match status" value="1"/>
</dbReference>
<dbReference type="EC" id="2.7.7.2" evidence="2"/>
<evidence type="ECO:0000256" key="2">
    <source>
        <dbReference type="ARBA" id="ARBA00012393"/>
    </source>
</evidence>
<keyword evidence="6" id="KW-0548">Nucleotidyltransferase</keyword>